<feature type="region of interest" description="Disordered" evidence="2">
    <location>
        <begin position="188"/>
        <end position="208"/>
    </location>
</feature>
<evidence type="ECO:0000256" key="2">
    <source>
        <dbReference type="SAM" id="MobiDB-lite"/>
    </source>
</evidence>
<name>A0AAJ0MKY0_9PEZI</name>
<evidence type="ECO:0000256" key="1">
    <source>
        <dbReference type="SAM" id="Coils"/>
    </source>
</evidence>
<feature type="coiled-coil region" evidence="1">
    <location>
        <begin position="6"/>
        <end position="43"/>
    </location>
</feature>
<comment type="caution">
    <text evidence="3">The sequence shown here is derived from an EMBL/GenBank/DDBJ whole genome shotgun (WGS) entry which is preliminary data.</text>
</comment>
<dbReference type="EMBL" id="JAUIQD010000001">
    <property type="protein sequence ID" value="KAK3364276.1"/>
    <property type="molecule type" value="Genomic_DNA"/>
</dbReference>
<proteinExistence type="predicted"/>
<sequence>MATPNSNILQDLLRRLAETERRLEEERLKREDAERRAERLRLSAESKRQPTSFLAFLYYTHKLLFEPLQIQTNPSLASTGGFTSVHGRYYPLELRRWTEFEVLHRRHFSTFSSTFGDQSLFHSLDVIMTVLRNESPSPLAAEDDLRPFEMNAVEQRVKNVMDKFFKLLPGPIRRVIFRSNPYSLEKVEAGPALRDSQPSPSKRLSPERKRINPDRWCIQVNDEGVRIPLFVVEYKAGHKLTPTLLQEALDQDSPDRTIFPDAVRHAAASKQASRNSTAQILTQVFHYMIDCGLQYSYITSGEGFIFLNINPTDPKILYYHLFFPKKKVHLPRSSDEELIDAATLDTYRETLMNTAIAQVLTLVCLALDRQPLNQAAKQAMQADLAQWPIPYPGQDPMPVEDAVSDRPELPQPATTLSDTSSRHQDPTKKHPRPDEDDEHGGGPSAAGPSTSTAIPQRTRDQSRKQRLPLTHFCTQKCLLGLKRNGELDENCPNIHRHRAAVGTKDSRHHPITIEIFSCLLHDQLAVDLDSDCEALDKYGKFGAIGVLFKITLHGYGYTVVAKGVQRVDRNSLKHETAVYARLDELQGDIIPVWLGQLDLAVNYILSSGAHICTMMLMSYAGEPVQAENWDTAVDYSVWGGCSGLGELLSTLEACGVYHHDVRRPNTVWNEEVGRPMIIDFDRAVLVARKAKRQLSEDLELELELELERGRERESKRRVDGIAV</sequence>
<dbReference type="Proteomes" id="UP001275084">
    <property type="component" value="Unassembled WGS sequence"/>
</dbReference>
<keyword evidence="4" id="KW-1185">Reference proteome</keyword>
<gene>
    <name evidence="3" type="ORF">B0T25DRAFT_493067</name>
</gene>
<feature type="region of interest" description="Disordered" evidence="2">
    <location>
        <begin position="387"/>
        <end position="466"/>
    </location>
</feature>
<evidence type="ECO:0008006" key="5">
    <source>
        <dbReference type="Google" id="ProtNLM"/>
    </source>
</evidence>
<evidence type="ECO:0000313" key="4">
    <source>
        <dbReference type="Proteomes" id="UP001275084"/>
    </source>
</evidence>
<reference evidence="3" key="1">
    <citation type="journal article" date="2023" name="Mol. Phylogenet. Evol.">
        <title>Genome-scale phylogeny and comparative genomics of the fungal order Sordariales.</title>
        <authorList>
            <person name="Hensen N."/>
            <person name="Bonometti L."/>
            <person name="Westerberg I."/>
            <person name="Brannstrom I.O."/>
            <person name="Guillou S."/>
            <person name="Cros-Aarteil S."/>
            <person name="Calhoun S."/>
            <person name="Haridas S."/>
            <person name="Kuo A."/>
            <person name="Mondo S."/>
            <person name="Pangilinan J."/>
            <person name="Riley R."/>
            <person name="LaButti K."/>
            <person name="Andreopoulos B."/>
            <person name="Lipzen A."/>
            <person name="Chen C."/>
            <person name="Yan M."/>
            <person name="Daum C."/>
            <person name="Ng V."/>
            <person name="Clum A."/>
            <person name="Steindorff A."/>
            <person name="Ohm R.A."/>
            <person name="Martin F."/>
            <person name="Silar P."/>
            <person name="Natvig D.O."/>
            <person name="Lalanne C."/>
            <person name="Gautier V."/>
            <person name="Ament-Velasquez S.L."/>
            <person name="Kruys A."/>
            <person name="Hutchinson M.I."/>
            <person name="Powell A.J."/>
            <person name="Barry K."/>
            <person name="Miller A.N."/>
            <person name="Grigoriev I.V."/>
            <person name="Debuchy R."/>
            <person name="Gladieux P."/>
            <person name="Hiltunen Thoren M."/>
            <person name="Johannesson H."/>
        </authorList>
    </citation>
    <scope>NUCLEOTIDE SEQUENCE</scope>
    <source>
        <strain evidence="3">CBS 955.72</strain>
    </source>
</reference>
<dbReference type="InterPro" id="IPR011009">
    <property type="entry name" value="Kinase-like_dom_sf"/>
</dbReference>
<organism evidence="3 4">
    <name type="scientific">Lasiosphaeria hispida</name>
    <dbReference type="NCBI Taxonomy" id="260671"/>
    <lineage>
        <taxon>Eukaryota</taxon>
        <taxon>Fungi</taxon>
        <taxon>Dikarya</taxon>
        <taxon>Ascomycota</taxon>
        <taxon>Pezizomycotina</taxon>
        <taxon>Sordariomycetes</taxon>
        <taxon>Sordariomycetidae</taxon>
        <taxon>Sordariales</taxon>
        <taxon>Lasiosphaeriaceae</taxon>
        <taxon>Lasiosphaeria</taxon>
    </lineage>
</organism>
<dbReference type="SUPFAM" id="SSF56112">
    <property type="entry name" value="Protein kinase-like (PK-like)"/>
    <property type="match status" value="1"/>
</dbReference>
<accession>A0AAJ0MKY0</accession>
<evidence type="ECO:0000313" key="3">
    <source>
        <dbReference type="EMBL" id="KAK3364276.1"/>
    </source>
</evidence>
<dbReference type="AlphaFoldDB" id="A0AAJ0MKY0"/>
<protein>
    <recommendedName>
        <fullName evidence="5">Protein kinase domain-containing protein</fullName>
    </recommendedName>
</protein>
<reference evidence="3" key="2">
    <citation type="submission" date="2023-06" db="EMBL/GenBank/DDBJ databases">
        <authorList>
            <consortium name="Lawrence Berkeley National Laboratory"/>
            <person name="Haridas S."/>
            <person name="Hensen N."/>
            <person name="Bonometti L."/>
            <person name="Westerberg I."/>
            <person name="Brannstrom I.O."/>
            <person name="Guillou S."/>
            <person name="Cros-Aarteil S."/>
            <person name="Calhoun S."/>
            <person name="Kuo A."/>
            <person name="Mondo S."/>
            <person name="Pangilinan J."/>
            <person name="Riley R."/>
            <person name="Labutti K."/>
            <person name="Andreopoulos B."/>
            <person name="Lipzen A."/>
            <person name="Chen C."/>
            <person name="Yanf M."/>
            <person name="Daum C."/>
            <person name="Ng V."/>
            <person name="Clum A."/>
            <person name="Steindorff A."/>
            <person name="Ohm R."/>
            <person name="Martin F."/>
            <person name="Silar P."/>
            <person name="Natvig D."/>
            <person name="Lalanne C."/>
            <person name="Gautier V."/>
            <person name="Ament-Velasquez S.L."/>
            <person name="Kruys A."/>
            <person name="Hutchinson M.I."/>
            <person name="Powell A.J."/>
            <person name="Barry K."/>
            <person name="Miller A.N."/>
            <person name="Grigoriev I.V."/>
            <person name="Debuchy R."/>
            <person name="Gladieux P."/>
            <person name="Thoren M.H."/>
            <person name="Johannesson H."/>
        </authorList>
    </citation>
    <scope>NUCLEOTIDE SEQUENCE</scope>
    <source>
        <strain evidence="3">CBS 955.72</strain>
    </source>
</reference>
<keyword evidence="1" id="KW-0175">Coiled coil</keyword>